<dbReference type="Pfam" id="PF25567">
    <property type="entry name" value="TPR_SYO1"/>
    <property type="match status" value="1"/>
</dbReference>
<dbReference type="InterPro" id="IPR052616">
    <property type="entry name" value="SYO1-like"/>
</dbReference>
<protein>
    <recommendedName>
        <fullName evidence="3">SYO1-like TPR repeats domain-containing protein</fullName>
    </recommendedName>
</protein>
<dbReference type="GO" id="GO:0051082">
    <property type="term" value="F:unfolded protein binding"/>
    <property type="evidence" value="ECO:0007669"/>
    <property type="project" value="TreeGrafter"/>
</dbReference>
<keyword evidence="5" id="KW-1185">Reference proteome</keyword>
<evidence type="ECO:0000256" key="2">
    <source>
        <dbReference type="SAM" id="MobiDB-lite"/>
    </source>
</evidence>
<evidence type="ECO:0000259" key="3">
    <source>
        <dbReference type="Pfam" id="PF25567"/>
    </source>
</evidence>
<feature type="region of interest" description="Disordered" evidence="2">
    <location>
        <begin position="1"/>
        <end position="23"/>
    </location>
</feature>
<organism evidence="4 5">
    <name type="scientific">Elysia crispata</name>
    <name type="common">lettuce slug</name>
    <dbReference type="NCBI Taxonomy" id="231223"/>
    <lineage>
        <taxon>Eukaryota</taxon>
        <taxon>Metazoa</taxon>
        <taxon>Spiralia</taxon>
        <taxon>Lophotrochozoa</taxon>
        <taxon>Mollusca</taxon>
        <taxon>Gastropoda</taxon>
        <taxon>Heterobranchia</taxon>
        <taxon>Euthyneura</taxon>
        <taxon>Panpulmonata</taxon>
        <taxon>Sacoglossa</taxon>
        <taxon>Placobranchoidea</taxon>
        <taxon>Plakobranchidae</taxon>
        <taxon>Elysia</taxon>
    </lineage>
</organism>
<dbReference type="EMBL" id="JAWDGP010005686">
    <property type="protein sequence ID" value="KAK3754074.1"/>
    <property type="molecule type" value="Genomic_DNA"/>
</dbReference>
<dbReference type="GO" id="GO:0042273">
    <property type="term" value="P:ribosomal large subunit biogenesis"/>
    <property type="evidence" value="ECO:0007669"/>
    <property type="project" value="TreeGrafter"/>
</dbReference>
<gene>
    <name evidence="4" type="ORF">RRG08_024151</name>
</gene>
<dbReference type="Proteomes" id="UP001283361">
    <property type="component" value="Unassembled WGS sequence"/>
</dbReference>
<dbReference type="PANTHER" id="PTHR13347">
    <property type="entry name" value="HEAT REPEAT-CONTAINING PROTEIN 3"/>
    <property type="match status" value="1"/>
</dbReference>
<sequence>MSRPSATASGDVDAETSDGQATPSAVNNIIEKMQAASTEERACGCKILASIVSQPSAIGLLLNQNAVKIAASLFLDGCLDVRKSALGALRNMSVYGQEDVCDVMVTQDVLTPLIAVINEYGNNWVPSKGETKYDTSTDVLVEAVELLANLCESSGTAVGWFNKENVLAILLPLLKVDAYGYSLATAVARCLHVVSENNAEVSSVCSQQDICTQLFSILTLRQTGVDNILFRTLTTGILLNLPSVDLSQHYKSIVQATVDALDMSLSGAIESALDGHHHAEDEMSFDPELTWPSVDKLLSAQGMSLELLANLCCSDGEWEDADEEAWEESSDDQATESASHDVETAMETTENLCLSSELNSAFLEQNILSKILTAASPSDPELLKRLERSHCGKTTLTKLSQLRQRALLCLGNLVEASDASFFSQSGSLSELWGYLYKLVQTEKDTQDEDMKWAVTCAMRAVIQRLEILQLSTLCDMSGSDLDFFVSLAAESKNREIQINVIRILSTIACVMSQQNQLTFLFKRISIILLEVVSTNLDLVIVAEALDSLFDVFKEDHTDSVAKDIGLVEKLKSLQPLFKAKIVSQKKKLGENAGMVLMAKTNLHGFIKYKLSQR</sequence>
<accession>A0AAE0YQA4</accession>
<comment type="caution">
    <text evidence="4">The sequence shown here is derived from an EMBL/GenBank/DDBJ whole genome shotgun (WGS) entry which is preliminary data.</text>
</comment>
<evidence type="ECO:0000256" key="1">
    <source>
        <dbReference type="ARBA" id="ARBA00049983"/>
    </source>
</evidence>
<dbReference type="SMART" id="SM00185">
    <property type="entry name" value="ARM"/>
    <property type="match status" value="2"/>
</dbReference>
<dbReference type="Gene3D" id="1.25.10.10">
    <property type="entry name" value="Leucine-rich Repeat Variant"/>
    <property type="match status" value="1"/>
</dbReference>
<dbReference type="InterPro" id="IPR016024">
    <property type="entry name" value="ARM-type_fold"/>
</dbReference>
<comment type="similarity">
    <text evidence="1">Belongs to the nuclear import and ribosome assembly adapter family.</text>
</comment>
<reference evidence="4" key="1">
    <citation type="journal article" date="2023" name="G3 (Bethesda)">
        <title>A reference genome for the long-term kleptoplast-retaining sea slug Elysia crispata morphotype clarki.</title>
        <authorList>
            <person name="Eastman K.E."/>
            <person name="Pendleton A.L."/>
            <person name="Shaikh M.A."/>
            <person name="Suttiyut T."/>
            <person name="Ogas R."/>
            <person name="Tomko P."/>
            <person name="Gavelis G."/>
            <person name="Widhalm J.R."/>
            <person name="Wisecaver J.H."/>
        </authorList>
    </citation>
    <scope>NUCLEOTIDE SEQUENCE</scope>
    <source>
        <strain evidence="4">ECLA1</strain>
    </source>
</reference>
<proteinExistence type="inferred from homology"/>
<dbReference type="InterPro" id="IPR057990">
    <property type="entry name" value="TPR_SYO1"/>
</dbReference>
<feature type="domain" description="SYO1-like TPR repeats" evidence="3">
    <location>
        <begin position="357"/>
        <end position="612"/>
    </location>
</feature>
<dbReference type="InterPro" id="IPR000225">
    <property type="entry name" value="Armadillo"/>
</dbReference>
<dbReference type="PANTHER" id="PTHR13347:SF1">
    <property type="entry name" value="HEAT REPEAT-CONTAINING PROTEIN 3"/>
    <property type="match status" value="1"/>
</dbReference>
<dbReference type="GO" id="GO:0006606">
    <property type="term" value="P:protein import into nucleus"/>
    <property type="evidence" value="ECO:0007669"/>
    <property type="project" value="TreeGrafter"/>
</dbReference>
<name>A0AAE0YQA4_9GAST</name>
<evidence type="ECO:0000313" key="5">
    <source>
        <dbReference type="Proteomes" id="UP001283361"/>
    </source>
</evidence>
<evidence type="ECO:0000313" key="4">
    <source>
        <dbReference type="EMBL" id="KAK3754074.1"/>
    </source>
</evidence>
<dbReference type="AlphaFoldDB" id="A0AAE0YQA4"/>
<dbReference type="InterPro" id="IPR011989">
    <property type="entry name" value="ARM-like"/>
</dbReference>
<dbReference type="SUPFAM" id="SSF48371">
    <property type="entry name" value="ARM repeat"/>
    <property type="match status" value="1"/>
</dbReference>